<dbReference type="SUPFAM" id="SSF48452">
    <property type="entry name" value="TPR-like"/>
    <property type="match status" value="1"/>
</dbReference>
<feature type="repeat" description="PPR" evidence="3">
    <location>
        <begin position="351"/>
        <end position="385"/>
    </location>
</feature>
<dbReference type="PANTHER" id="PTHR45717:SF10">
    <property type="entry name" value="OS10G0501000 PROTEIN"/>
    <property type="match status" value="1"/>
</dbReference>
<dbReference type="InterPro" id="IPR011990">
    <property type="entry name" value="TPR-like_helical_dom_sf"/>
</dbReference>
<dbReference type="PROSITE" id="PS51375">
    <property type="entry name" value="PPR"/>
    <property type="match status" value="3"/>
</dbReference>
<reference evidence="4" key="1">
    <citation type="journal article" date="2019" name="Science">
        <title>Mutation of a bHLH transcription factor allowed almond domestication.</title>
        <authorList>
            <person name="Sanchez-Perez R."/>
            <person name="Pavan S."/>
            <person name="Mazzeo R."/>
            <person name="Moldovan C."/>
            <person name="Aiese Cigliano R."/>
            <person name="Del Cueto J."/>
            <person name="Ricciardi F."/>
            <person name="Lotti C."/>
            <person name="Ricciardi L."/>
            <person name="Dicenta F."/>
            <person name="Lopez-Marques R.L."/>
            <person name="Lindberg Moller B."/>
        </authorList>
    </citation>
    <scope>NUCLEOTIDE SEQUENCE</scope>
</reference>
<dbReference type="Pfam" id="PF01535">
    <property type="entry name" value="PPR"/>
    <property type="match status" value="3"/>
</dbReference>
<keyword evidence="2" id="KW-0677">Repeat</keyword>
<dbReference type="InterPro" id="IPR002885">
    <property type="entry name" value="PPR_rpt"/>
</dbReference>
<dbReference type="AlphaFoldDB" id="A0A4Y1RY91"/>
<evidence type="ECO:0000256" key="2">
    <source>
        <dbReference type="ARBA" id="ARBA00022737"/>
    </source>
</evidence>
<proteinExistence type="inferred from homology"/>
<sequence>MKLLRSSSNPWRGYAISRVFGALFYSTEVLPSSSSSPPFRLLHSRIWQIGNPRDSILPVLHQWRVEGGDMKQPKLQGFIKLLRRYRRYGHALQISEWMSDEMKHDLHPGDIAVRLDLTSKVHGLEEAERYFDSIPESVKALPVYGALLYCYAKHNCLEKAESVFEKMEELGFVKGSSCYNTMLNLYSQMGKHGKVDILVKEMAEKGIDYNVNTLNIRLYSYAATSDVDQMEKLLMKMETDPLVTLDWHGYAAAADAFLKAGQLEKTAALLRKSEQFINRETRKIGYEHLMTSYAAIGSKHEVYRIWELYKNVVGFYNNGYRCMLSSLLKMDDIYGAEKIVEEWESGNKFFNIQIPNLLINAYCRKGLLEKAKSYVKKLSEGGKECCRTWALLATTYHMNDRMEEAVETLKMAASSASRPGWKFDNSTLAACFEYLKQKGDVEKAHELLILFIERGHFTTDLCDKIRNYIGGCAPQVLELGETGNRMEGIDEVQD</sequence>
<comment type="similarity">
    <text evidence="1">Belongs to the PPR family. P subfamily.</text>
</comment>
<dbReference type="NCBIfam" id="TIGR00756">
    <property type="entry name" value="PPR"/>
    <property type="match status" value="2"/>
</dbReference>
<evidence type="ECO:0000256" key="3">
    <source>
        <dbReference type="PROSITE-ProRule" id="PRU00708"/>
    </source>
</evidence>
<dbReference type="PANTHER" id="PTHR45717">
    <property type="entry name" value="OS12G0527900 PROTEIN"/>
    <property type="match status" value="1"/>
</dbReference>
<dbReference type="GO" id="GO:0003729">
    <property type="term" value="F:mRNA binding"/>
    <property type="evidence" value="ECO:0007669"/>
    <property type="project" value="UniProtKB-ARBA"/>
</dbReference>
<feature type="repeat" description="PPR" evidence="3">
    <location>
        <begin position="140"/>
        <end position="174"/>
    </location>
</feature>
<evidence type="ECO:0000256" key="1">
    <source>
        <dbReference type="ARBA" id="ARBA00007626"/>
    </source>
</evidence>
<organism evidence="4">
    <name type="scientific">Prunus dulcis</name>
    <name type="common">Almond</name>
    <name type="synonym">Amygdalus dulcis</name>
    <dbReference type="NCBI Taxonomy" id="3755"/>
    <lineage>
        <taxon>Eukaryota</taxon>
        <taxon>Viridiplantae</taxon>
        <taxon>Streptophyta</taxon>
        <taxon>Embryophyta</taxon>
        <taxon>Tracheophyta</taxon>
        <taxon>Spermatophyta</taxon>
        <taxon>Magnoliopsida</taxon>
        <taxon>eudicotyledons</taxon>
        <taxon>Gunneridae</taxon>
        <taxon>Pentapetalae</taxon>
        <taxon>rosids</taxon>
        <taxon>fabids</taxon>
        <taxon>Rosales</taxon>
        <taxon>Rosaceae</taxon>
        <taxon>Amygdaloideae</taxon>
        <taxon>Amygdaleae</taxon>
        <taxon>Prunus</taxon>
    </lineage>
</organism>
<accession>A0A4Y1RY91</accession>
<dbReference type="EMBL" id="AP019304">
    <property type="protein sequence ID" value="BBH08858.1"/>
    <property type="molecule type" value="Genomic_DNA"/>
</dbReference>
<evidence type="ECO:0000313" key="4">
    <source>
        <dbReference type="EMBL" id="BBH08858.1"/>
    </source>
</evidence>
<dbReference type="GO" id="GO:0005739">
    <property type="term" value="C:mitochondrion"/>
    <property type="evidence" value="ECO:0007669"/>
    <property type="project" value="TreeGrafter"/>
</dbReference>
<feature type="repeat" description="PPR" evidence="3">
    <location>
        <begin position="175"/>
        <end position="209"/>
    </location>
</feature>
<gene>
    <name evidence="4" type="ORF">Prudu_021185</name>
</gene>
<dbReference type="Gene3D" id="1.25.40.10">
    <property type="entry name" value="Tetratricopeptide repeat domain"/>
    <property type="match status" value="2"/>
</dbReference>
<protein>
    <submittedName>
        <fullName evidence="4">Tetratricopeptide repeat-like superfamily protein</fullName>
    </submittedName>
</protein>
<name>A0A4Y1RY91_PRUDU</name>